<keyword evidence="21" id="KW-1185">Reference proteome</keyword>
<evidence type="ECO:0000256" key="10">
    <source>
        <dbReference type="ARBA" id="ARBA00022786"/>
    </source>
</evidence>
<dbReference type="InterPro" id="IPR002867">
    <property type="entry name" value="IBR_dom"/>
</dbReference>
<dbReference type="InterPro" id="IPR031127">
    <property type="entry name" value="E3_UB_ligase_RBR"/>
</dbReference>
<dbReference type="FunFam" id="3.30.40.10:FF:000424">
    <property type="entry name" value="RBR-type E3 ubiquitin transferase"/>
    <property type="match status" value="1"/>
</dbReference>
<dbReference type="PROSITE" id="PS51873">
    <property type="entry name" value="TRIAD"/>
    <property type="match status" value="1"/>
</dbReference>
<evidence type="ECO:0000256" key="5">
    <source>
        <dbReference type="ARBA" id="ARBA00022679"/>
    </source>
</evidence>
<keyword evidence="8" id="KW-0677">Repeat</keyword>
<comment type="pathway">
    <text evidence="3">Protein modification; protein ubiquitination.</text>
</comment>
<dbReference type="SUPFAM" id="SSF57850">
    <property type="entry name" value="RING/U-box"/>
    <property type="match status" value="3"/>
</dbReference>
<dbReference type="PROSITE" id="PS50089">
    <property type="entry name" value="ZF_RING_2"/>
    <property type="match status" value="1"/>
</dbReference>
<evidence type="ECO:0000256" key="7">
    <source>
        <dbReference type="ARBA" id="ARBA00022723"/>
    </source>
</evidence>
<keyword evidence="11" id="KW-0862">Zinc</keyword>
<evidence type="ECO:0000256" key="16">
    <source>
        <dbReference type="SAM" id="MobiDB-lite"/>
    </source>
</evidence>
<dbReference type="Gene3D" id="2.20.25.20">
    <property type="match status" value="1"/>
</dbReference>
<keyword evidence="7" id="KW-0479">Metal-binding</keyword>
<dbReference type="GO" id="GO:0016020">
    <property type="term" value="C:membrane"/>
    <property type="evidence" value="ECO:0007669"/>
    <property type="project" value="UniProtKB-SubCell"/>
</dbReference>
<dbReference type="OrthoDB" id="1431934at2759"/>
<dbReference type="GO" id="GO:0016567">
    <property type="term" value="P:protein ubiquitination"/>
    <property type="evidence" value="ECO:0007669"/>
    <property type="project" value="InterPro"/>
</dbReference>
<evidence type="ECO:0000256" key="17">
    <source>
        <dbReference type="SAM" id="Phobius"/>
    </source>
</evidence>
<evidence type="ECO:0000259" key="18">
    <source>
        <dbReference type="PROSITE" id="PS50089"/>
    </source>
</evidence>
<evidence type="ECO:0000256" key="4">
    <source>
        <dbReference type="ARBA" id="ARBA00012251"/>
    </source>
</evidence>
<comment type="catalytic activity">
    <reaction evidence="1">
        <text>[E2 ubiquitin-conjugating enzyme]-S-ubiquitinyl-L-cysteine + [acceptor protein]-L-lysine = [E2 ubiquitin-conjugating enzyme]-L-cysteine + [acceptor protein]-N(6)-ubiquitinyl-L-lysine.</text>
        <dbReference type="EC" id="2.3.2.31"/>
    </reaction>
</comment>
<protein>
    <recommendedName>
        <fullName evidence="4">RBR-type E3 ubiquitin transferase</fullName>
        <ecNumber evidence="4">2.3.2.31</ecNumber>
    </recommendedName>
</protein>
<dbReference type="EMBL" id="CAJHNH020004024">
    <property type="protein sequence ID" value="CAG5130442.1"/>
    <property type="molecule type" value="Genomic_DNA"/>
</dbReference>
<dbReference type="Proteomes" id="UP000678393">
    <property type="component" value="Unassembled WGS sequence"/>
</dbReference>
<comment type="subcellular location">
    <subcellularLocation>
        <location evidence="2">Membrane</location>
        <topology evidence="2">Multi-pass membrane protein</topology>
    </subcellularLocation>
</comment>
<keyword evidence="6 17" id="KW-0812">Transmembrane</keyword>
<dbReference type="SMART" id="SM00647">
    <property type="entry name" value="IBR"/>
    <property type="match status" value="2"/>
</dbReference>
<evidence type="ECO:0000256" key="14">
    <source>
        <dbReference type="ARBA" id="ARBA00061087"/>
    </source>
</evidence>
<keyword evidence="9 15" id="KW-0863">Zinc-finger</keyword>
<evidence type="ECO:0000256" key="11">
    <source>
        <dbReference type="ARBA" id="ARBA00022833"/>
    </source>
</evidence>
<feature type="non-terminal residue" evidence="20">
    <location>
        <position position="1"/>
    </location>
</feature>
<evidence type="ECO:0000259" key="19">
    <source>
        <dbReference type="PROSITE" id="PS51873"/>
    </source>
</evidence>
<evidence type="ECO:0000256" key="6">
    <source>
        <dbReference type="ARBA" id="ARBA00022692"/>
    </source>
</evidence>
<organism evidence="20 21">
    <name type="scientific">Candidula unifasciata</name>
    <dbReference type="NCBI Taxonomy" id="100452"/>
    <lineage>
        <taxon>Eukaryota</taxon>
        <taxon>Metazoa</taxon>
        <taxon>Spiralia</taxon>
        <taxon>Lophotrochozoa</taxon>
        <taxon>Mollusca</taxon>
        <taxon>Gastropoda</taxon>
        <taxon>Heterobranchia</taxon>
        <taxon>Euthyneura</taxon>
        <taxon>Panpulmonata</taxon>
        <taxon>Eupulmonata</taxon>
        <taxon>Stylommatophora</taxon>
        <taxon>Helicina</taxon>
        <taxon>Helicoidea</taxon>
        <taxon>Geomitridae</taxon>
        <taxon>Candidula</taxon>
    </lineage>
</organism>
<feature type="region of interest" description="Disordered" evidence="16">
    <location>
        <begin position="527"/>
        <end position="589"/>
    </location>
</feature>
<evidence type="ECO:0000256" key="2">
    <source>
        <dbReference type="ARBA" id="ARBA00004141"/>
    </source>
</evidence>
<dbReference type="Pfam" id="PF01485">
    <property type="entry name" value="IBR"/>
    <property type="match status" value="2"/>
</dbReference>
<evidence type="ECO:0000313" key="21">
    <source>
        <dbReference type="Proteomes" id="UP000678393"/>
    </source>
</evidence>
<evidence type="ECO:0000256" key="3">
    <source>
        <dbReference type="ARBA" id="ARBA00004906"/>
    </source>
</evidence>
<dbReference type="InterPro" id="IPR013083">
    <property type="entry name" value="Znf_RING/FYVE/PHD"/>
</dbReference>
<gene>
    <name evidence="20" type="ORF">CUNI_LOCUS16000</name>
</gene>
<evidence type="ECO:0000256" key="13">
    <source>
        <dbReference type="ARBA" id="ARBA00023136"/>
    </source>
</evidence>
<keyword evidence="5" id="KW-0808">Transferase</keyword>
<proteinExistence type="inferred from homology"/>
<dbReference type="PANTHER" id="PTHR11685">
    <property type="entry name" value="RBR FAMILY RING FINGER AND IBR DOMAIN-CONTAINING"/>
    <property type="match status" value="1"/>
</dbReference>
<dbReference type="Gene3D" id="1.20.120.1750">
    <property type="match status" value="1"/>
</dbReference>
<evidence type="ECO:0000256" key="8">
    <source>
        <dbReference type="ARBA" id="ARBA00022737"/>
    </source>
</evidence>
<feature type="transmembrane region" description="Helical" evidence="17">
    <location>
        <begin position="315"/>
        <end position="346"/>
    </location>
</feature>
<reference evidence="20" key="1">
    <citation type="submission" date="2021-04" db="EMBL/GenBank/DDBJ databases">
        <authorList>
            <consortium name="Molecular Ecology Group"/>
        </authorList>
    </citation>
    <scope>NUCLEOTIDE SEQUENCE</scope>
</reference>
<evidence type="ECO:0000256" key="15">
    <source>
        <dbReference type="PROSITE-ProRule" id="PRU00175"/>
    </source>
</evidence>
<feature type="compositionally biased region" description="Low complexity" evidence="16">
    <location>
        <begin position="544"/>
        <end position="561"/>
    </location>
</feature>
<feature type="transmembrane region" description="Helical" evidence="17">
    <location>
        <begin position="262"/>
        <end position="295"/>
    </location>
</feature>
<dbReference type="CDD" id="cd20338">
    <property type="entry name" value="BRcat_RBR_RNF19"/>
    <property type="match status" value="1"/>
</dbReference>
<evidence type="ECO:0000256" key="12">
    <source>
        <dbReference type="ARBA" id="ARBA00022989"/>
    </source>
</evidence>
<dbReference type="InterPro" id="IPR001841">
    <property type="entry name" value="Znf_RING"/>
</dbReference>
<sequence length="589" mass="63546">MERIPQGRLLSKEALAEASRADDSSESVGEDRGVVVMECPVCMVDKPKDCFREISTCHHRCCSECLKNYFKIEIMESRLAIACPECSELFHPNDIHAIVQDSVLIEKYENFMVRRVLAMDSDTRWCPAPDCGYAVIASGCAGCPKLKCEREGCHTYFCYHCKQYWHPNQTCDAARAERSPHMRSASVSCSQESNAHNEIKSCPRCGAYIVKMDDGSCNHMTCAVCGAGFCWLCMKEISDLHYLSPSGCTFWGRKPWSRKKKILWQLGTLVGAPVGITLVAGIAVPAMIIGIPVWVGRKIHYRYDGASKHKRNLAITGGVAASIIAAPIIAGLAVGIGVPILLAYVYGVVPFSLCRSGGCGVSTTNTGGVRFEFDEHDDSNTQGPYAGDNHSIETAPNVANPSIAPSIGDASLGMTNSLSASGSHMDRAGILRDDSDRDSSSHRALAGSSINGSLCSATYSAQHHKLEVQADISESVHCERSSVGGESYNLSLNDDASTKALAGSIISHRDKDGISLCSRRFDTTSGHLAYPEETSEIEDEKCTSPSGGQQQAGSSSCPASPHTRKASPAPSEDARSTRSKKCTRFMDQV</sequence>
<dbReference type="GO" id="GO:0061630">
    <property type="term" value="F:ubiquitin protein ligase activity"/>
    <property type="evidence" value="ECO:0007669"/>
    <property type="project" value="UniProtKB-EC"/>
</dbReference>
<accession>A0A8S3ZS11</accession>
<keyword evidence="10" id="KW-0833">Ubl conjugation pathway</keyword>
<feature type="domain" description="RING-type" evidence="18">
    <location>
        <begin position="39"/>
        <end position="87"/>
    </location>
</feature>
<keyword evidence="13 17" id="KW-0472">Membrane</keyword>
<evidence type="ECO:0000256" key="9">
    <source>
        <dbReference type="ARBA" id="ARBA00022771"/>
    </source>
</evidence>
<comment type="similarity">
    <text evidence="14">Belongs to the RBR family. RNF19 subfamily.</text>
</comment>
<dbReference type="CDD" id="cd20355">
    <property type="entry name" value="Rcat_RBR_RNF19"/>
    <property type="match status" value="1"/>
</dbReference>
<dbReference type="InterPro" id="IPR044066">
    <property type="entry name" value="TRIAD_supradom"/>
</dbReference>
<dbReference type="AlphaFoldDB" id="A0A8S3ZS11"/>
<dbReference type="EC" id="2.3.2.31" evidence="4"/>
<feature type="domain" description="RING-type" evidence="19">
    <location>
        <begin position="35"/>
        <end position="252"/>
    </location>
</feature>
<evidence type="ECO:0000256" key="1">
    <source>
        <dbReference type="ARBA" id="ARBA00001798"/>
    </source>
</evidence>
<keyword evidence="12 17" id="KW-1133">Transmembrane helix</keyword>
<comment type="caution">
    <text evidence="20">The sequence shown here is derived from an EMBL/GenBank/DDBJ whole genome shotgun (WGS) entry which is preliminary data.</text>
</comment>
<dbReference type="FunFam" id="2.20.25.20:FF:000004">
    <property type="entry name" value="RBR-type E3 ubiquitin transferase"/>
    <property type="match status" value="1"/>
</dbReference>
<evidence type="ECO:0000313" key="20">
    <source>
        <dbReference type="EMBL" id="CAG5130442.1"/>
    </source>
</evidence>
<dbReference type="FunFam" id="1.20.120.1750:FF:000001">
    <property type="entry name" value="RBR-type E3 ubiquitin transferase"/>
    <property type="match status" value="1"/>
</dbReference>
<dbReference type="Gene3D" id="3.30.40.10">
    <property type="entry name" value="Zinc/RING finger domain, C3HC4 (zinc finger)"/>
    <property type="match status" value="1"/>
</dbReference>
<dbReference type="GO" id="GO:0008270">
    <property type="term" value="F:zinc ion binding"/>
    <property type="evidence" value="ECO:0007669"/>
    <property type="project" value="UniProtKB-KW"/>
</dbReference>
<name>A0A8S3ZS11_9EUPU</name>